<name>A0A2P4QTE0_RHIID</name>
<evidence type="ECO:0000313" key="2">
    <source>
        <dbReference type="Proteomes" id="UP000018888"/>
    </source>
</evidence>
<evidence type="ECO:0000313" key="1">
    <source>
        <dbReference type="EMBL" id="POG80905.1"/>
    </source>
</evidence>
<keyword evidence="2" id="KW-1185">Reference proteome</keyword>
<dbReference type="AlphaFoldDB" id="A0A2P4QTE0"/>
<reference evidence="1 2" key="1">
    <citation type="journal article" date="2013" name="Proc. Natl. Acad. Sci. U.S.A.">
        <title>Genome of an arbuscular mycorrhizal fungus provides insight into the oldest plant symbiosis.</title>
        <authorList>
            <person name="Tisserant E."/>
            <person name="Malbreil M."/>
            <person name="Kuo A."/>
            <person name="Kohler A."/>
            <person name="Symeonidi A."/>
            <person name="Balestrini R."/>
            <person name="Charron P."/>
            <person name="Duensing N."/>
            <person name="Frei Dit Frey N."/>
            <person name="Gianinazzi-Pearson V."/>
            <person name="Gilbert L.B."/>
            <person name="Handa Y."/>
            <person name="Herr J.R."/>
            <person name="Hijri M."/>
            <person name="Koul R."/>
            <person name="Kawaguchi M."/>
            <person name="Krajinski F."/>
            <person name="Lammers P.J."/>
            <person name="Masclaux F.G."/>
            <person name="Murat C."/>
            <person name="Morin E."/>
            <person name="Ndikumana S."/>
            <person name="Pagni M."/>
            <person name="Petitpierre D."/>
            <person name="Requena N."/>
            <person name="Rosikiewicz P."/>
            <person name="Riley R."/>
            <person name="Saito K."/>
            <person name="San Clemente H."/>
            <person name="Shapiro H."/>
            <person name="van Tuinen D."/>
            <person name="Becard G."/>
            <person name="Bonfante P."/>
            <person name="Paszkowski U."/>
            <person name="Shachar-Hill Y.Y."/>
            <person name="Tuskan G.A."/>
            <person name="Young P.W."/>
            <person name="Sanders I.R."/>
            <person name="Henrissat B."/>
            <person name="Rensing S.A."/>
            <person name="Grigoriev I.V."/>
            <person name="Corradi N."/>
            <person name="Roux C."/>
            <person name="Martin F."/>
        </authorList>
    </citation>
    <scope>NUCLEOTIDE SEQUENCE [LARGE SCALE GENOMIC DNA]</scope>
    <source>
        <strain evidence="1 2">DAOM 197198</strain>
    </source>
</reference>
<comment type="caution">
    <text evidence="1">The sequence shown here is derived from an EMBL/GenBank/DDBJ whole genome shotgun (WGS) entry which is preliminary data.</text>
</comment>
<protein>
    <submittedName>
        <fullName evidence="1">Uncharacterized protein</fullName>
    </submittedName>
</protein>
<accession>A0A2P4QTE0</accession>
<proteinExistence type="predicted"/>
<sequence>MTSWITVLSVLVLSIILPSIFSKNLVISAISRSRAFWSIILCSSLATVIVKFNSRIATSNSLIRLSNFFLIMFALKNLL</sequence>
<gene>
    <name evidence="1" type="ORF">GLOIN_2v1511542</name>
</gene>
<reference evidence="1 2" key="2">
    <citation type="journal article" date="2018" name="New Phytol.">
        <title>High intraspecific genome diversity in the model arbuscular mycorrhizal symbiont Rhizophagus irregularis.</title>
        <authorList>
            <person name="Chen E.C.H."/>
            <person name="Morin E."/>
            <person name="Beaudet D."/>
            <person name="Noel J."/>
            <person name="Yildirir G."/>
            <person name="Ndikumana S."/>
            <person name="Charron P."/>
            <person name="St-Onge C."/>
            <person name="Giorgi J."/>
            <person name="Kruger M."/>
            <person name="Marton T."/>
            <person name="Ropars J."/>
            <person name="Grigoriev I.V."/>
            <person name="Hainaut M."/>
            <person name="Henrissat B."/>
            <person name="Roux C."/>
            <person name="Martin F."/>
            <person name="Corradi N."/>
        </authorList>
    </citation>
    <scope>NUCLEOTIDE SEQUENCE [LARGE SCALE GENOMIC DNA]</scope>
    <source>
        <strain evidence="1 2">DAOM 197198</strain>
    </source>
</reference>
<dbReference type="Proteomes" id="UP000018888">
    <property type="component" value="Unassembled WGS sequence"/>
</dbReference>
<dbReference type="EMBL" id="AUPC02000014">
    <property type="protein sequence ID" value="POG80905.1"/>
    <property type="molecule type" value="Genomic_DNA"/>
</dbReference>
<organism evidence="1 2">
    <name type="scientific">Rhizophagus irregularis (strain DAOM 181602 / DAOM 197198 / MUCL 43194)</name>
    <name type="common">Arbuscular mycorrhizal fungus</name>
    <name type="synonym">Glomus intraradices</name>
    <dbReference type="NCBI Taxonomy" id="747089"/>
    <lineage>
        <taxon>Eukaryota</taxon>
        <taxon>Fungi</taxon>
        <taxon>Fungi incertae sedis</taxon>
        <taxon>Mucoromycota</taxon>
        <taxon>Glomeromycotina</taxon>
        <taxon>Glomeromycetes</taxon>
        <taxon>Glomerales</taxon>
        <taxon>Glomeraceae</taxon>
        <taxon>Rhizophagus</taxon>
    </lineage>
</organism>